<dbReference type="Proteomes" id="UP001597478">
    <property type="component" value="Unassembled WGS sequence"/>
</dbReference>
<comment type="caution">
    <text evidence="2">The sequence shown here is derived from an EMBL/GenBank/DDBJ whole genome shotgun (WGS) entry which is preliminary data.</text>
</comment>
<dbReference type="RefSeq" id="WP_377386534.1">
    <property type="nucleotide sequence ID" value="NZ_JBHSAN010000006.1"/>
</dbReference>
<protein>
    <submittedName>
        <fullName evidence="2">Uncharacterized protein</fullName>
    </submittedName>
</protein>
<organism evidence="2 3">
    <name type="scientific">Prauserella oleivorans</name>
    <dbReference type="NCBI Taxonomy" id="1478153"/>
    <lineage>
        <taxon>Bacteria</taxon>
        <taxon>Bacillati</taxon>
        <taxon>Actinomycetota</taxon>
        <taxon>Actinomycetes</taxon>
        <taxon>Pseudonocardiales</taxon>
        <taxon>Pseudonocardiaceae</taxon>
        <taxon>Prauserella</taxon>
    </lineage>
</organism>
<sequence length="72" mass="8286">MYETVFPTCGHPLSPTNVYRRPNGARVCRKCRNAASTRAHARRRARDAAELEALRLRVAELEAELERHRRAT</sequence>
<reference evidence="3" key="1">
    <citation type="journal article" date="2019" name="Int. J. Syst. Evol. Microbiol.">
        <title>The Global Catalogue of Microorganisms (GCM) 10K type strain sequencing project: providing services to taxonomists for standard genome sequencing and annotation.</title>
        <authorList>
            <consortium name="The Broad Institute Genomics Platform"/>
            <consortium name="The Broad Institute Genome Sequencing Center for Infectious Disease"/>
            <person name="Wu L."/>
            <person name="Ma J."/>
        </authorList>
    </citation>
    <scope>NUCLEOTIDE SEQUENCE [LARGE SCALE GENOMIC DNA]</scope>
    <source>
        <strain evidence="3">IBRC-M 10906</strain>
    </source>
</reference>
<keyword evidence="1" id="KW-0175">Coiled coil</keyword>
<keyword evidence="3" id="KW-1185">Reference proteome</keyword>
<proteinExistence type="predicted"/>
<accession>A0ABW5W772</accession>
<name>A0ABW5W772_9PSEU</name>
<evidence type="ECO:0000256" key="1">
    <source>
        <dbReference type="SAM" id="Coils"/>
    </source>
</evidence>
<feature type="coiled-coil region" evidence="1">
    <location>
        <begin position="44"/>
        <end position="71"/>
    </location>
</feature>
<gene>
    <name evidence="2" type="ORF">ACFS2C_06670</name>
</gene>
<evidence type="ECO:0000313" key="3">
    <source>
        <dbReference type="Proteomes" id="UP001597478"/>
    </source>
</evidence>
<dbReference type="EMBL" id="JBHUOF010000007">
    <property type="protein sequence ID" value="MFD2799071.1"/>
    <property type="molecule type" value="Genomic_DNA"/>
</dbReference>
<evidence type="ECO:0000313" key="2">
    <source>
        <dbReference type="EMBL" id="MFD2799071.1"/>
    </source>
</evidence>